<reference evidence="3" key="2">
    <citation type="submission" date="2025-08" db="UniProtKB">
        <authorList>
            <consortium name="RefSeq"/>
        </authorList>
    </citation>
    <scope>IDENTIFICATION</scope>
    <source>
        <tissue evidence="3">Young leaves</tissue>
    </source>
</reference>
<evidence type="ECO:0000256" key="1">
    <source>
        <dbReference type="SAM" id="MobiDB-lite"/>
    </source>
</evidence>
<dbReference type="GO" id="GO:0005634">
    <property type="term" value="C:nucleus"/>
    <property type="evidence" value="ECO:0007669"/>
    <property type="project" value="TreeGrafter"/>
</dbReference>
<dbReference type="Pfam" id="PF11523">
    <property type="entry name" value="DUF3223"/>
    <property type="match status" value="1"/>
</dbReference>
<dbReference type="FunFam" id="3.10.450.40:FF:000016">
    <property type="entry name" value="Predicted protein"/>
    <property type="match status" value="1"/>
</dbReference>
<proteinExistence type="predicted"/>
<evidence type="ECO:0000313" key="2">
    <source>
        <dbReference type="Proteomes" id="UP000228380"/>
    </source>
</evidence>
<feature type="region of interest" description="Disordered" evidence="1">
    <location>
        <begin position="1"/>
        <end position="48"/>
    </location>
</feature>
<dbReference type="InterPro" id="IPR044673">
    <property type="entry name" value="DCL-like"/>
</dbReference>
<keyword evidence="2" id="KW-1185">Reference proteome</keyword>
<protein>
    <submittedName>
        <fullName evidence="3">Protein EMBRYO DEFECTIVE 514-like isoform X1</fullName>
    </submittedName>
</protein>
<dbReference type="Gene3D" id="3.10.450.40">
    <property type="match status" value="1"/>
</dbReference>
<accession>A0A8B7CAI8</accession>
<dbReference type="OrthoDB" id="409625at2759"/>
<dbReference type="Proteomes" id="UP000228380">
    <property type="component" value="Chromosome 8"/>
</dbReference>
<dbReference type="GO" id="GO:0009507">
    <property type="term" value="C:chloroplast"/>
    <property type="evidence" value="ECO:0007669"/>
    <property type="project" value="TreeGrafter"/>
</dbReference>
<dbReference type="PANTHER" id="PTHR33415">
    <property type="entry name" value="PROTEIN EMBRYO DEFECTIVE 514"/>
    <property type="match status" value="1"/>
</dbReference>
<sequence length="208" mass="24174">MVERSLEEERLEKMEDKKEGGEDSKEEEEEEEEEEGGGREDKESMTVSLGPKVFDSSKEMFDYYFNLLRHWSLNLDINEYEHMVLLDILQRGHPEPDKKIGEGIRAFQVRYRPAWKSRCFFIVWVDGADDDFSFRKCIDQILPSPEHMKAQSVSNGDQVGRRQGGNSGRCHGRRGGRYVLSLHVDLLFIELCLLFHLNKRHASSSSMD</sequence>
<dbReference type="GO" id="GO:0009658">
    <property type="term" value="P:chloroplast organization"/>
    <property type="evidence" value="ECO:0007669"/>
    <property type="project" value="TreeGrafter"/>
</dbReference>
<dbReference type="GeneID" id="103711001"/>
<dbReference type="GO" id="GO:0017126">
    <property type="term" value="P:nucleologenesis"/>
    <property type="evidence" value="ECO:0007669"/>
    <property type="project" value="TreeGrafter"/>
</dbReference>
<dbReference type="KEGG" id="pda:103711001"/>
<reference evidence="2" key="1">
    <citation type="journal article" date="2019" name="Nat. Commun.">
        <title>Genome-wide association mapping of date palm fruit traits.</title>
        <authorList>
            <person name="Hazzouri K.M."/>
            <person name="Gros-Balthazard M."/>
            <person name="Flowers J.M."/>
            <person name="Copetti D."/>
            <person name="Lemansour A."/>
            <person name="Lebrun M."/>
            <person name="Masmoudi K."/>
            <person name="Ferrand S."/>
            <person name="Dhar M.I."/>
            <person name="Fresquez Z.A."/>
            <person name="Rosas U."/>
            <person name="Zhang J."/>
            <person name="Talag J."/>
            <person name="Lee S."/>
            <person name="Kudrna D."/>
            <person name="Powell R.F."/>
            <person name="Leitch I.J."/>
            <person name="Krueger R.R."/>
            <person name="Wing R.A."/>
            <person name="Amiri K.M.A."/>
            <person name="Purugganan M.D."/>
        </authorList>
    </citation>
    <scope>NUCLEOTIDE SEQUENCE [LARGE SCALE GENOMIC DNA]</scope>
    <source>
        <strain evidence="2">cv. Khalas</strain>
    </source>
</reference>
<gene>
    <name evidence="3" type="primary">LOC103711001</name>
</gene>
<feature type="compositionally biased region" description="Basic and acidic residues" evidence="1">
    <location>
        <begin position="1"/>
        <end position="23"/>
    </location>
</feature>
<evidence type="ECO:0000313" key="3">
    <source>
        <dbReference type="RefSeq" id="XP_008795182.2"/>
    </source>
</evidence>
<dbReference type="AlphaFoldDB" id="A0A8B7CAI8"/>
<feature type="compositionally biased region" description="Acidic residues" evidence="1">
    <location>
        <begin position="24"/>
        <end position="35"/>
    </location>
</feature>
<dbReference type="GO" id="GO:1901259">
    <property type="term" value="P:chloroplast rRNA processing"/>
    <property type="evidence" value="ECO:0007669"/>
    <property type="project" value="TreeGrafter"/>
</dbReference>
<dbReference type="RefSeq" id="XP_008795182.2">
    <property type="nucleotide sequence ID" value="XM_008796960.4"/>
</dbReference>
<name>A0A8B7CAI8_PHODC</name>
<organism evidence="2 3">
    <name type="scientific">Phoenix dactylifera</name>
    <name type="common">Date palm</name>
    <dbReference type="NCBI Taxonomy" id="42345"/>
    <lineage>
        <taxon>Eukaryota</taxon>
        <taxon>Viridiplantae</taxon>
        <taxon>Streptophyta</taxon>
        <taxon>Embryophyta</taxon>
        <taxon>Tracheophyta</taxon>
        <taxon>Spermatophyta</taxon>
        <taxon>Magnoliopsida</taxon>
        <taxon>Liliopsida</taxon>
        <taxon>Arecaceae</taxon>
        <taxon>Coryphoideae</taxon>
        <taxon>Phoeniceae</taxon>
        <taxon>Phoenix</taxon>
    </lineage>
</organism>
<feature type="region of interest" description="Disordered" evidence="1">
    <location>
        <begin position="148"/>
        <end position="169"/>
    </location>
</feature>
<dbReference type="PANTHER" id="PTHR33415:SF12">
    <property type="entry name" value="PROTEIN EMBRYO DEFECTIVE 514"/>
    <property type="match status" value="1"/>
</dbReference>